<gene>
    <name evidence="2" type="ORF">C1645_740834</name>
</gene>
<reference evidence="2 3" key="1">
    <citation type="submission" date="2018-06" db="EMBL/GenBank/DDBJ databases">
        <title>Comparative genomics reveals the genomic features of Rhizophagus irregularis, R. cerebriforme, R. diaphanum and Gigaspora rosea, and their symbiotic lifestyle signature.</title>
        <authorList>
            <person name="Morin E."/>
            <person name="San Clemente H."/>
            <person name="Chen E.C.H."/>
            <person name="De La Providencia I."/>
            <person name="Hainaut M."/>
            <person name="Kuo A."/>
            <person name="Kohler A."/>
            <person name="Murat C."/>
            <person name="Tang N."/>
            <person name="Roy S."/>
            <person name="Loubradou J."/>
            <person name="Henrissat B."/>
            <person name="Grigoriev I.V."/>
            <person name="Corradi N."/>
            <person name="Roux C."/>
            <person name="Martin F.M."/>
        </authorList>
    </citation>
    <scope>NUCLEOTIDE SEQUENCE [LARGE SCALE GENOMIC DNA]</scope>
    <source>
        <strain evidence="2 3">DAOM 227022</strain>
    </source>
</reference>
<feature type="region of interest" description="Disordered" evidence="1">
    <location>
        <begin position="69"/>
        <end position="91"/>
    </location>
</feature>
<comment type="caution">
    <text evidence="2">The sequence shown here is derived from an EMBL/GenBank/DDBJ whole genome shotgun (WGS) entry which is preliminary data.</text>
</comment>
<name>A0A397SUR1_9GLOM</name>
<accession>A0A397SUR1</accession>
<evidence type="ECO:0000256" key="1">
    <source>
        <dbReference type="SAM" id="MobiDB-lite"/>
    </source>
</evidence>
<evidence type="ECO:0000313" key="2">
    <source>
        <dbReference type="EMBL" id="RIA86474.1"/>
    </source>
</evidence>
<protein>
    <submittedName>
        <fullName evidence="2">Uncharacterized protein</fullName>
    </submittedName>
</protein>
<sequence length="111" mass="12716">MEPKEKKNPTKIIPSSDIGPVPINHPGAIYKSRPLSDMIQSVISSRYSRSQSINLETDKEKVEDNLDNLIEDNNDNGQNIKRKKSSENENNDYITKEIDFELDINLSFDHL</sequence>
<dbReference type="Proteomes" id="UP000265703">
    <property type="component" value="Unassembled WGS sequence"/>
</dbReference>
<organism evidence="2 3">
    <name type="scientific">Glomus cerebriforme</name>
    <dbReference type="NCBI Taxonomy" id="658196"/>
    <lineage>
        <taxon>Eukaryota</taxon>
        <taxon>Fungi</taxon>
        <taxon>Fungi incertae sedis</taxon>
        <taxon>Mucoromycota</taxon>
        <taxon>Glomeromycotina</taxon>
        <taxon>Glomeromycetes</taxon>
        <taxon>Glomerales</taxon>
        <taxon>Glomeraceae</taxon>
        <taxon>Glomus</taxon>
    </lineage>
</organism>
<keyword evidence="3" id="KW-1185">Reference proteome</keyword>
<proteinExistence type="predicted"/>
<dbReference type="EMBL" id="QKYT01000362">
    <property type="protein sequence ID" value="RIA86474.1"/>
    <property type="molecule type" value="Genomic_DNA"/>
</dbReference>
<dbReference type="AlphaFoldDB" id="A0A397SUR1"/>
<feature type="region of interest" description="Disordered" evidence="1">
    <location>
        <begin position="1"/>
        <end position="21"/>
    </location>
</feature>
<evidence type="ECO:0000313" key="3">
    <source>
        <dbReference type="Proteomes" id="UP000265703"/>
    </source>
</evidence>
<dbReference type="OrthoDB" id="2364261at2759"/>